<keyword evidence="6" id="KW-1185">Reference proteome</keyword>
<dbReference type="Proteomes" id="UP000295818">
    <property type="component" value="Unassembled WGS sequence"/>
</dbReference>
<keyword evidence="2" id="KW-0560">Oxidoreductase</keyword>
<proteinExistence type="inferred from homology"/>
<dbReference type="SUPFAM" id="SSF51735">
    <property type="entry name" value="NAD(P)-binding Rossmann-fold domains"/>
    <property type="match status" value="1"/>
</dbReference>
<organism evidence="5 6">
    <name type="scientific">Kribbella orskensis</name>
    <dbReference type="NCBI Taxonomy" id="2512216"/>
    <lineage>
        <taxon>Bacteria</taxon>
        <taxon>Bacillati</taxon>
        <taxon>Actinomycetota</taxon>
        <taxon>Actinomycetes</taxon>
        <taxon>Propionibacteriales</taxon>
        <taxon>Kribbellaceae</taxon>
        <taxon>Kribbella</taxon>
    </lineage>
</organism>
<dbReference type="Pfam" id="PF02826">
    <property type="entry name" value="2-Hacid_dh_C"/>
    <property type="match status" value="1"/>
</dbReference>
<dbReference type="PANTHER" id="PTHR42789:SF1">
    <property type="entry name" value="D-ISOMER SPECIFIC 2-HYDROXYACID DEHYDROGENASE FAMILY PROTEIN (AFU_ORTHOLOGUE AFUA_6G10090)"/>
    <property type="match status" value="1"/>
</dbReference>
<evidence type="ECO:0000313" key="5">
    <source>
        <dbReference type="EMBL" id="TCO27620.1"/>
    </source>
</evidence>
<evidence type="ECO:0000256" key="1">
    <source>
        <dbReference type="ARBA" id="ARBA00005854"/>
    </source>
</evidence>
<dbReference type="EMBL" id="SLWM01000003">
    <property type="protein sequence ID" value="TCO27620.1"/>
    <property type="molecule type" value="Genomic_DNA"/>
</dbReference>
<gene>
    <name evidence="5" type="ORF">EV644_103320</name>
</gene>
<keyword evidence="3" id="KW-0520">NAD</keyword>
<evidence type="ECO:0000313" key="6">
    <source>
        <dbReference type="Proteomes" id="UP000295818"/>
    </source>
</evidence>
<dbReference type="CDD" id="cd12167">
    <property type="entry name" value="2-Hacid_dh_8"/>
    <property type="match status" value="1"/>
</dbReference>
<dbReference type="InterPro" id="IPR006140">
    <property type="entry name" value="D-isomer_DH_NAD-bd"/>
</dbReference>
<protein>
    <submittedName>
        <fullName evidence="5">Phosphoglycerate dehydrogenase-like enzyme</fullName>
    </submittedName>
</protein>
<reference evidence="5 6" key="1">
    <citation type="journal article" date="2015" name="Stand. Genomic Sci.">
        <title>Genomic Encyclopedia of Bacterial and Archaeal Type Strains, Phase III: the genomes of soil and plant-associated and newly described type strains.</title>
        <authorList>
            <person name="Whitman W.B."/>
            <person name="Woyke T."/>
            <person name="Klenk H.P."/>
            <person name="Zhou Y."/>
            <person name="Lilburn T.G."/>
            <person name="Beck B.J."/>
            <person name="De Vos P."/>
            <person name="Vandamme P."/>
            <person name="Eisen J.A."/>
            <person name="Garrity G."/>
            <person name="Hugenholtz P."/>
            <person name="Kyrpides N.C."/>
        </authorList>
    </citation>
    <scope>NUCLEOTIDE SEQUENCE [LARGE SCALE GENOMIC DNA]</scope>
    <source>
        <strain evidence="5 6">VKM Ac-2538</strain>
    </source>
</reference>
<comment type="similarity">
    <text evidence="1">Belongs to the D-isomer specific 2-hydroxyacid dehydrogenase family.</text>
</comment>
<sequence>MVAVFVDLPPVLESELFGSELEGRLAPLARVVRPSGPADPDARLAADVLITGWGSRPLPADPGERLKLVVHSAGTIRGLIPPGLLERGLRVSQASAGMAQSVAELAVYLTISRLRDLDRVDRVMTGRRDWAGAGFGLGLTLAETTVGVIGASRVGRAYLKLVVAAGSEVLLHDPYLDESEAKELGARLVPLEMLLARSTVVALHAPVTAETRHMLGADELALIPDGGVLVNTARSALLDTDALLVELRSGRLSAAMDVFDSEPLPADSEWWQLPNVLLTPHLGAQTWHSRRTQGSIVVTEIRRYCAGLDLQHEVYPSTYDLMA</sequence>
<name>A0ABY2BQA1_9ACTN</name>
<feature type="domain" description="D-isomer specific 2-hydroxyacid dehydrogenase NAD-binding" evidence="4">
    <location>
        <begin position="109"/>
        <end position="283"/>
    </location>
</feature>
<dbReference type="RefSeq" id="WP_132189965.1">
    <property type="nucleotide sequence ID" value="NZ_SLWM01000003.1"/>
</dbReference>
<evidence type="ECO:0000256" key="3">
    <source>
        <dbReference type="ARBA" id="ARBA00023027"/>
    </source>
</evidence>
<dbReference type="InterPro" id="IPR036291">
    <property type="entry name" value="NAD(P)-bd_dom_sf"/>
</dbReference>
<evidence type="ECO:0000259" key="4">
    <source>
        <dbReference type="Pfam" id="PF02826"/>
    </source>
</evidence>
<dbReference type="PANTHER" id="PTHR42789">
    <property type="entry name" value="D-ISOMER SPECIFIC 2-HYDROXYACID DEHYDROGENASE FAMILY PROTEIN (AFU_ORTHOLOGUE AFUA_6G10090)"/>
    <property type="match status" value="1"/>
</dbReference>
<dbReference type="Gene3D" id="3.40.50.720">
    <property type="entry name" value="NAD(P)-binding Rossmann-like Domain"/>
    <property type="match status" value="2"/>
</dbReference>
<accession>A0ABY2BQA1</accession>
<comment type="caution">
    <text evidence="5">The sequence shown here is derived from an EMBL/GenBank/DDBJ whole genome shotgun (WGS) entry which is preliminary data.</text>
</comment>
<evidence type="ECO:0000256" key="2">
    <source>
        <dbReference type="ARBA" id="ARBA00023002"/>
    </source>
</evidence>
<dbReference type="InterPro" id="IPR050857">
    <property type="entry name" value="D-2-hydroxyacid_DH"/>
</dbReference>